<dbReference type="STRING" id="1849047.A0A3D8RLA8"/>
<name>A0A3D8RLA8_9HELO</name>
<accession>A0A3D8RLA8</accession>
<protein>
    <submittedName>
        <fullName evidence="4">Beta-lactamase-1</fullName>
    </submittedName>
</protein>
<dbReference type="Pfam" id="PF00144">
    <property type="entry name" value="Beta-lactamase"/>
    <property type="match status" value="1"/>
</dbReference>
<comment type="similarity">
    <text evidence="1">Belongs to the class-A beta-lactamase family.</text>
</comment>
<evidence type="ECO:0000313" key="5">
    <source>
        <dbReference type="Proteomes" id="UP000256645"/>
    </source>
</evidence>
<keyword evidence="2" id="KW-0378">Hydrolase</keyword>
<dbReference type="InterPro" id="IPR001466">
    <property type="entry name" value="Beta-lactam-related"/>
</dbReference>
<dbReference type="InterPro" id="IPR050789">
    <property type="entry name" value="Diverse_Enzym_Activities"/>
</dbReference>
<evidence type="ECO:0000259" key="3">
    <source>
        <dbReference type="Pfam" id="PF00144"/>
    </source>
</evidence>
<dbReference type="InterPro" id="IPR012338">
    <property type="entry name" value="Beta-lactam/transpept-like"/>
</dbReference>
<dbReference type="Proteomes" id="UP000256645">
    <property type="component" value="Unassembled WGS sequence"/>
</dbReference>
<sequence length="410" mass="45551">MADTFDGTMAEDVLVHSSAAVDSLEKMLPGAVCWAIDSSGASVLPPDVLGHRSVLTDAESMSKDTVFFLASTTKLVTAVAAMQCVERGLIGLDEPVGKHLPELEHPSIIEGWQQGENGKEEPVLHLAETPVTLRQLLTHTSGMSASIFDPVYRKYNDWKGWPQRNPTSPELMAHPLRFEPGRKWIYGFGIDWAGILVGRLNNCHLGDYAQENIFDPLKMTSTTFRPMRNPDIRDRLASVTLKSKDGTLKPEPFNVWLQDSEEVEMISGGYGLFSTAEDYVRFLRTFISDHSPLLKKESIEEMFKPQLPSSQWLSENAVDPKGIVISGNIMFPDSPVNHGLGFILAEEDLSTGCKNGAAQGGGLTNTFWWIDRKVGVAGVVFLNMLPYMDTDAVQLWIEFQTRVYNKLCKK</sequence>
<dbReference type="PANTHER" id="PTHR43283:SF17">
    <property type="entry name" value="(LOVD), PUTATIVE (AFU_ORTHOLOGUE AFUA_5G00920)-RELATED"/>
    <property type="match status" value="1"/>
</dbReference>
<organism evidence="4 5">
    <name type="scientific">Coleophoma cylindrospora</name>
    <dbReference type="NCBI Taxonomy" id="1849047"/>
    <lineage>
        <taxon>Eukaryota</taxon>
        <taxon>Fungi</taxon>
        <taxon>Dikarya</taxon>
        <taxon>Ascomycota</taxon>
        <taxon>Pezizomycotina</taxon>
        <taxon>Leotiomycetes</taxon>
        <taxon>Helotiales</taxon>
        <taxon>Dermateaceae</taxon>
        <taxon>Coleophoma</taxon>
    </lineage>
</organism>
<dbReference type="EMBL" id="PDLM01000006">
    <property type="protein sequence ID" value="RDW74837.1"/>
    <property type="molecule type" value="Genomic_DNA"/>
</dbReference>
<dbReference type="Gene3D" id="3.40.710.10">
    <property type="entry name" value="DD-peptidase/beta-lactamase superfamily"/>
    <property type="match status" value="1"/>
</dbReference>
<proteinExistence type="inferred from homology"/>
<feature type="domain" description="Beta-lactamase-related" evidence="3">
    <location>
        <begin position="57"/>
        <end position="389"/>
    </location>
</feature>
<reference evidence="4 5" key="1">
    <citation type="journal article" date="2018" name="IMA Fungus">
        <title>IMA Genome-F 9: Draft genome sequence of Annulohypoxylon stygium, Aspergillus mulundensis, Berkeleyomyces basicola (syn. Thielaviopsis basicola), Ceratocystis smalleyi, two Cercospora beticola strains, Coleophoma cylindrospora, Fusarium fracticaudum, Phialophora cf. hyalina, and Morchella septimelata.</title>
        <authorList>
            <person name="Wingfield B.D."/>
            <person name="Bills G.F."/>
            <person name="Dong Y."/>
            <person name="Huang W."/>
            <person name="Nel W.J."/>
            <person name="Swalarsk-Parry B.S."/>
            <person name="Vaghefi N."/>
            <person name="Wilken P.M."/>
            <person name="An Z."/>
            <person name="de Beer Z.W."/>
            <person name="De Vos L."/>
            <person name="Chen L."/>
            <person name="Duong T.A."/>
            <person name="Gao Y."/>
            <person name="Hammerbacher A."/>
            <person name="Kikkert J.R."/>
            <person name="Li Y."/>
            <person name="Li H."/>
            <person name="Li K."/>
            <person name="Li Q."/>
            <person name="Liu X."/>
            <person name="Ma X."/>
            <person name="Naidoo K."/>
            <person name="Pethybridge S.J."/>
            <person name="Sun J."/>
            <person name="Steenkamp E.T."/>
            <person name="van der Nest M.A."/>
            <person name="van Wyk S."/>
            <person name="Wingfield M.J."/>
            <person name="Xiong C."/>
            <person name="Yue Q."/>
            <person name="Zhang X."/>
        </authorList>
    </citation>
    <scope>NUCLEOTIDE SEQUENCE [LARGE SCALE GENOMIC DNA]</scope>
    <source>
        <strain evidence="4 5">BP6252</strain>
    </source>
</reference>
<dbReference type="GO" id="GO:0016787">
    <property type="term" value="F:hydrolase activity"/>
    <property type="evidence" value="ECO:0007669"/>
    <property type="project" value="UniProtKB-KW"/>
</dbReference>
<comment type="caution">
    <text evidence="4">The sequence shown here is derived from an EMBL/GenBank/DDBJ whole genome shotgun (WGS) entry which is preliminary data.</text>
</comment>
<dbReference type="PANTHER" id="PTHR43283">
    <property type="entry name" value="BETA-LACTAMASE-RELATED"/>
    <property type="match status" value="1"/>
</dbReference>
<keyword evidence="5" id="KW-1185">Reference proteome</keyword>
<evidence type="ECO:0000256" key="1">
    <source>
        <dbReference type="ARBA" id="ARBA00009009"/>
    </source>
</evidence>
<dbReference type="OrthoDB" id="428260at2759"/>
<gene>
    <name evidence="4" type="ORF">BP6252_05979</name>
</gene>
<dbReference type="AlphaFoldDB" id="A0A3D8RLA8"/>
<evidence type="ECO:0000256" key="2">
    <source>
        <dbReference type="ARBA" id="ARBA00022801"/>
    </source>
</evidence>
<evidence type="ECO:0000313" key="4">
    <source>
        <dbReference type="EMBL" id="RDW74837.1"/>
    </source>
</evidence>
<dbReference type="SUPFAM" id="SSF56601">
    <property type="entry name" value="beta-lactamase/transpeptidase-like"/>
    <property type="match status" value="1"/>
</dbReference>